<feature type="binding site" evidence="2">
    <location>
        <position position="150"/>
    </location>
    <ligand>
        <name>Mn(2+)</name>
        <dbReference type="ChEBI" id="CHEBI:29035"/>
        <label>2</label>
    </ligand>
</feature>
<dbReference type="PANTHER" id="PTHR11014:SF63">
    <property type="entry name" value="METALLOPEPTIDASE, PUTATIVE (AFU_ORTHOLOGUE AFUA_6G09600)-RELATED"/>
    <property type="match status" value="1"/>
</dbReference>
<name>A0A229SNX8_9PSEU</name>
<feature type="binding site" evidence="2">
    <location>
        <position position="379"/>
    </location>
    <ligand>
        <name>Mn(2+)</name>
        <dbReference type="ChEBI" id="CHEBI:29035"/>
        <label>2</label>
    </ligand>
</feature>
<dbReference type="Gene3D" id="3.40.630.10">
    <property type="entry name" value="Zn peptidases"/>
    <property type="match status" value="1"/>
</dbReference>
<evidence type="ECO:0000313" key="4">
    <source>
        <dbReference type="EMBL" id="OXM60747.1"/>
    </source>
</evidence>
<dbReference type="InterPro" id="IPR002933">
    <property type="entry name" value="Peptidase_M20"/>
</dbReference>
<proteinExistence type="predicted"/>
<dbReference type="AlphaFoldDB" id="A0A229SNX8"/>
<dbReference type="EMBL" id="NMUL01000057">
    <property type="protein sequence ID" value="OXM60747.1"/>
    <property type="molecule type" value="Genomic_DNA"/>
</dbReference>
<dbReference type="CDD" id="cd03886">
    <property type="entry name" value="M20_Acy1"/>
    <property type="match status" value="1"/>
</dbReference>
<accession>A0A229SNX8</accession>
<dbReference type="InterPro" id="IPR036264">
    <property type="entry name" value="Bact_exopeptidase_dim_dom"/>
</dbReference>
<dbReference type="GO" id="GO:0050118">
    <property type="term" value="F:N-acetyldiaminopimelate deacetylase activity"/>
    <property type="evidence" value="ECO:0007669"/>
    <property type="project" value="UniProtKB-ARBA"/>
</dbReference>
<dbReference type="Gene3D" id="3.30.70.360">
    <property type="match status" value="1"/>
</dbReference>
<dbReference type="GO" id="GO:0046872">
    <property type="term" value="F:metal ion binding"/>
    <property type="evidence" value="ECO:0007669"/>
    <property type="project" value="UniProtKB-KW"/>
</dbReference>
<dbReference type="Proteomes" id="UP000215199">
    <property type="component" value="Unassembled WGS sequence"/>
</dbReference>
<dbReference type="InterPro" id="IPR011650">
    <property type="entry name" value="Peptidase_M20_dimer"/>
</dbReference>
<feature type="binding site" evidence="2">
    <location>
        <position position="116"/>
    </location>
    <ligand>
        <name>Mn(2+)</name>
        <dbReference type="ChEBI" id="CHEBI:29035"/>
        <label>2</label>
    </ligand>
</feature>
<dbReference type="NCBIfam" id="TIGR01891">
    <property type="entry name" value="amidohydrolases"/>
    <property type="match status" value="1"/>
</dbReference>
<keyword evidence="5" id="KW-1185">Reference proteome</keyword>
<feature type="binding site" evidence="2">
    <location>
        <position position="178"/>
    </location>
    <ligand>
        <name>Mn(2+)</name>
        <dbReference type="ChEBI" id="CHEBI:29035"/>
        <label>2</label>
    </ligand>
</feature>
<dbReference type="SUPFAM" id="SSF53187">
    <property type="entry name" value="Zn-dependent exopeptidases"/>
    <property type="match status" value="1"/>
</dbReference>
<gene>
    <name evidence="4" type="ORF">CF165_41530</name>
</gene>
<comment type="caution">
    <text evidence="4">The sequence shown here is derived from an EMBL/GenBank/DDBJ whole genome shotgun (WGS) entry which is preliminary data.</text>
</comment>
<evidence type="ECO:0000256" key="1">
    <source>
        <dbReference type="ARBA" id="ARBA00022801"/>
    </source>
</evidence>
<protein>
    <submittedName>
        <fullName evidence="4">Amidohydrolase</fullName>
    </submittedName>
</protein>
<dbReference type="InterPro" id="IPR017439">
    <property type="entry name" value="Amidohydrolase"/>
</dbReference>
<evidence type="ECO:0000259" key="3">
    <source>
        <dbReference type="Pfam" id="PF07687"/>
    </source>
</evidence>
<dbReference type="PANTHER" id="PTHR11014">
    <property type="entry name" value="PEPTIDASE M20 FAMILY MEMBER"/>
    <property type="match status" value="1"/>
</dbReference>
<evidence type="ECO:0000256" key="2">
    <source>
        <dbReference type="PIRSR" id="PIRSR005962-1"/>
    </source>
</evidence>
<keyword evidence="2" id="KW-0464">Manganese</keyword>
<keyword evidence="1 4" id="KW-0378">Hydrolase</keyword>
<dbReference type="SUPFAM" id="SSF55031">
    <property type="entry name" value="Bacterial exopeptidase dimerisation domain"/>
    <property type="match status" value="1"/>
</dbReference>
<dbReference type="RefSeq" id="WP_093953068.1">
    <property type="nucleotide sequence ID" value="NZ_NMUL01000057.1"/>
</dbReference>
<reference evidence="5" key="1">
    <citation type="submission" date="2017-07" db="EMBL/GenBank/DDBJ databases">
        <title>Comparative genome mining reveals phylogenetic distribution patterns of secondary metabolites in Amycolatopsis.</title>
        <authorList>
            <person name="Adamek M."/>
            <person name="Alanjary M."/>
            <person name="Sales-Ortells H."/>
            <person name="Goodfellow M."/>
            <person name="Bull A.T."/>
            <person name="Kalinowski J."/>
            <person name="Ziemert N."/>
        </authorList>
    </citation>
    <scope>NUCLEOTIDE SEQUENCE [LARGE SCALE GENOMIC DNA]</scope>
    <source>
        <strain evidence="5">H5</strain>
    </source>
</reference>
<dbReference type="OrthoDB" id="9777385at2"/>
<sequence length="410" mass="42754">MTLRSDSAALLGDLVALRRDLHRIPEIGLHLPRTQERVLTALDGLGLELTLGENLTSITAVLRGGKPGGTASGAVSAGGRTSTVLLRGDMDALPVTEASGEEFSSTLDGAMHACGHDLHTAGLVGAARLLAARREELRGDVVFMFQPGEEGWDGAGHMIEEGVLTASGKHVDAAYGLHVSAASYAKGQFATRPGTLMAASGALEVRVKGEGGHGSSPHDARDPIPAACEMVTALQTMVTRTFDVFDPVVVTVGSFHAGTRRNIIPDDAVFEATLRSFSPGAAARVGKRAEQVCRGIAQAHGLGVEVAYEPEYPATVNDPDAYAFVAGTISDVFGADRFTELADPITGSEDFSRVLERVPGAYLFLGACPADPETAPDNHSPRARFDDSVLADGAALLAELAVRRLALLAG</sequence>
<evidence type="ECO:0000313" key="5">
    <source>
        <dbReference type="Proteomes" id="UP000215199"/>
    </source>
</evidence>
<keyword evidence="2" id="KW-0479">Metal-binding</keyword>
<dbReference type="GO" id="GO:0019877">
    <property type="term" value="P:diaminopimelate biosynthetic process"/>
    <property type="evidence" value="ECO:0007669"/>
    <property type="project" value="UniProtKB-ARBA"/>
</dbReference>
<organism evidence="4 5">
    <name type="scientific">Amycolatopsis vastitatis</name>
    <dbReference type="NCBI Taxonomy" id="1905142"/>
    <lineage>
        <taxon>Bacteria</taxon>
        <taxon>Bacillati</taxon>
        <taxon>Actinomycetota</taxon>
        <taxon>Actinomycetes</taxon>
        <taxon>Pseudonocardiales</taxon>
        <taxon>Pseudonocardiaceae</taxon>
        <taxon>Amycolatopsis</taxon>
    </lineage>
</organism>
<feature type="binding site" evidence="2">
    <location>
        <position position="114"/>
    </location>
    <ligand>
        <name>Mn(2+)</name>
        <dbReference type="ChEBI" id="CHEBI:29035"/>
        <label>2</label>
    </ligand>
</feature>
<comment type="cofactor">
    <cofactor evidence="2">
        <name>Mn(2+)</name>
        <dbReference type="ChEBI" id="CHEBI:29035"/>
    </cofactor>
    <text evidence="2">The Mn(2+) ion enhances activity.</text>
</comment>
<dbReference type="Pfam" id="PF01546">
    <property type="entry name" value="Peptidase_M20"/>
    <property type="match status" value="1"/>
</dbReference>
<dbReference type="PIRSF" id="PIRSF005962">
    <property type="entry name" value="Pept_M20D_amidohydro"/>
    <property type="match status" value="1"/>
</dbReference>
<feature type="domain" description="Peptidase M20 dimerisation" evidence="3">
    <location>
        <begin position="203"/>
        <end position="282"/>
    </location>
</feature>
<dbReference type="Pfam" id="PF07687">
    <property type="entry name" value="M20_dimer"/>
    <property type="match status" value="1"/>
</dbReference>
<dbReference type="FunFam" id="3.30.70.360:FF:000001">
    <property type="entry name" value="N-acetyldiaminopimelate deacetylase"/>
    <property type="match status" value="1"/>
</dbReference>